<evidence type="ECO:0000259" key="10">
    <source>
        <dbReference type="Pfam" id="PF01180"/>
    </source>
</evidence>
<dbReference type="GO" id="GO:0006207">
    <property type="term" value="P:'de novo' pyrimidine nucleobase biosynthetic process"/>
    <property type="evidence" value="ECO:0007669"/>
    <property type="project" value="TreeGrafter"/>
</dbReference>
<evidence type="ECO:0000256" key="3">
    <source>
        <dbReference type="ARBA" id="ARBA00004725"/>
    </source>
</evidence>
<comment type="similarity">
    <text evidence="4">Belongs to the dihydroorotate dehydrogenase family. Type 1 subfamily.</text>
</comment>
<dbReference type="EMBL" id="CAFBPM010000017">
    <property type="protein sequence ID" value="CAB5029580.1"/>
    <property type="molecule type" value="Genomic_DNA"/>
</dbReference>
<keyword evidence="6" id="KW-0285">Flavoprotein</keyword>
<evidence type="ECO:0000256" key="9">
    <source>
        <dbReference type="ARBA" id="ARBA00023002"/>
    </source>
</evidence>
<evidence type="ECO:0000256" key="4">
    <source>
        <dbReference type="ARBA" id="ARBA00008008"/>
    </source>
</evidence>
<dbReference type="PANTHER" id="PTHR48109:SF1">
    <property type="entry name" value="DIHYDROOROTATE DEHYDROGENASE (FUMARATE)"/>
    <property type="match status" value="1"/>
</dbReference>
<dbReference type="InterPro" id="IPR033888">
    <property type="entry name" value="DHOD_1B"/>
</dbReference>
<proteinExistence type="inferred from homology"/>
<comment type="pathway">
    <text evidence="3">Pyrimidine metabolism; UMP biosynthesis via de novo pathway.</text>
</comment>
<dbReference type="AlphaFoldDB" id="A0A6J7AM25"/>
<dbReference type="EMBL" id="CAFABE010000085">
    <property type="protein sequence ID" value="CAB4833199.1"/>
    <property type="molecule type" value="Genomic_DNA"/>
</dbReference>
<evidence type="ECO:0000256" key="6">
    <source>
        <dbReference type="ARBA" id="ARBA00022630"/>
    </source>
</evidence>
<dbReference type="InterPro" id="IPR005720">
    <property type="entry name" value="Dihydroorotate_DH_cat"/>
</dbReference>
<evidence type="ECO:0000256" key="1">
    <source>
        <dbReference type="ARBA" id="ARBA00001917"/>
    </source>
</evidence>
<evidence type="ECO:0000313" key="12">
    <source>
        <dbReference type="EMBL" id="CAB4883540.1"/>
    </source>
</evidence>
<keyword evidence="5" id="KW-0963">Cytoplasm</keyword>
<dbReference type="GO" id="GO:0004152">
    <property type="term" value="F:dihydroorotate dehydrogenase activity"/>
    <property type="evidence" value="ECO:0007669"/>
    <property type="project" value="InterPro"/>
</dbReference>
<dbReference type="InterPro" id="IPR012135">
    <property type="entry name" value="Dihydroorotate_DH_1_2"/>
</dbReference>
<evidence type="ECO:0000256" key="2">
    <source>
        <dbReference type="ARBA" id="ARBA00004496"/>
    </source>
</evidence>
<evidence type="ECO:0000256" key="7">
    <source>
        <dbReference type="ARBA" id="ARBA00022643"/>
    </source>
</evidence>
<comment type="cofactor">
    <cofactor evidence="1">
        <name>FMN</name>
        <dbReference type="ChEBI" id="CHEBI:58210"/>
    </cofactor>
</comment>
<dbReference type="Pfam" id="PF01180">
    <property type="entry name" value="DHO_dh"/>
    <property type="match status" value="1"/>
</dbReference>
<protein>
    <submittedName>
        <fullName evidence="11">Unannotated protein</fullName>
    </submittedName>
</protein>
<dbReference type="InterPro" id="IPR050074">
    <property type="entry name" value="DHO_dehydrogenase"/>
</dbReference>
<keyword evidence="7" id="KW-0288">FMN</keyword>
<dbReference type="PIRSF" id="PIRSF000164">
    <property type="entry name" value="DHO_oxidase"/>
    <property type="match status" value="1"/>
</dbReference>
<dbReference type="SUPFAM" id="SSF51395">
    <property type="entry name" value="FMN-linked oxidoreductases"/>
    <property type="match status" value="1"/>
</dbReference>
<keyword evidence="9" id="KW-0560">Oxidoreductase</keyword>
<organism evidence="11">
    <name type="scientific">freshwater metagenome</name>
    <dbReference type="NCBI Taxonomy" id="449393"/>
    <lineage>
        <taxon>unclassified sequences</taxon>
        <taxon>metagenomes</taxon>
        <taxon>ecological metagenomes</taxon>
    </lineage>
</organism>
<dbReference type="UniPathway" id="UPA00070"/>
<dbReference type="PANTHER" id="PTHR48109">
    <property type="entry name" value="DIHYDROOROTATE DEHYDROGENASE (QUINONE), MITOCHONDRIAL-RELATED"/>
    <property type="match status" value="1"/>
</dbReference>
<dbReference type="CDD" id="cd04740">
    <property type="entry name" value="DHOD_1B_like"/>
    <property type="match status" value="1"/>
</dbReference>
<dbReference type="Gene3D" id="3.20.20.70">
    <property type="entry name" value="Aldolase class I"/>
    <property type="match status" value="1"/>
</dbReference>
<dbReference type="HAMAP" id="MF_00224">
    <property type="entry name" value="DHO_dh_type1"/>
    <property type="match status" value="1"/>
</dbReference>
<gene>
    <name evidence="11" type="ORF">UFOPK3164_01426</name>
    <name evidence="12" type="ORF">UFOPK3427_01780</name>
    <name evidence="13" type="ORF">UFOPK4112_01498</name>
</gene>
<dbReference type="EMBL" id="CAFBLT010000003">
    <property type="protein sequence ID" value="CAB4883540.1"/>
    <property type="molecule type" value="Genomic_DNA"/>
</dbReference>
<dbReference type="InterPro" id="IPR013785">
    <property type="entry name" value="Aldolase_TIM"/>
</dbReference>
<dbReference type="NCBIfam" id="NF005574">
    <property type="entry name" value="PRK07259.1"/>
    <property type="match status" value="1"/>
</dbReference>
<feature type="domain" description="Dihydroorotate dehydrogenase catalytic" evidence="10">
    <location>
        <begin position="8"/>
        <end position="288"/>
    </location>
</feature>
<accession>A0A6J7AM25</accession>
<evidence type="ECO:0000313" key="13">
    <source>
        <dbReference type="EMBL" id="CAB5029580.1"/>
    </source>
</evidence>
<sequence length="305" mass="31863">MRASQVSISTEVAGLALPGVVMTASGTSGHSDELAAYGRLKDLGAVVVKSLSPEAWEGNPPPRLRPLEHGMLNSVGLQGPGISAWLRDDLPRLRASGALVVVSVWGKTVQDYEDAGKMLASADIDAIEINASCPNVEDHSRMFAHSATATSEVVSAVGDSHPRWVKLSPNIADVPAIARAAQHAGADAVTLINTVMGMAIDIEDRQVALGGRGGGVSGPEIHAVAVRAVYECRRENPELPIIGVGGVSRGDDALELLMAGASAVQVGTASLAEPRAPWRVQEEIRSWMAKHGVSHIQEIIGAAHE</sequence>
<evidence type="ECO:0000256" key="8">
    <source>
        <dbReference type="ARBA" id="ARBA00022975"/>
    </source>
</evidence>
<dbReference type="GO" id="GO:0005737">
    <property type="term" value="C:cytoplasm"/>
    <property type="evidence" value="ECO:0007669"/>
    <property type="project" value="UniProtKB-SubCell"/>
</dbReference>
<dbReference type="GO" id="GO:0044205">
    <property type="term" value="P:'de novo' UMP biosynthetic process"/>
    <property type="evidence" value="ECO:0007669"/>
    <property type="project" value="UniProtKB-UniPathway"/>
</dbReference>
<evidence type="ECO:0000256" key="5">
    <source>
        <dbReference type="ARBA" id="ARBA00022490"/>
    </source>
</evidence>
<comment type="subcellular location">
    <subcellularLocation>
        <location evidence="2">Cytoplasm</location>
    </subcellularLocation>
</comment>
<evidence type="ECO:0000313" key="11">
    <source>
        <dbReference type="EMBL" id="CAB4833199.1"/>
    </source>
</evidence>
<reference evidence="11" key="1">
    <citation type="submission" date="2020-05" db="EMBL/GenBank/DDBJ databases">
        <authorList>
            <person name="Chiriac C."/>
            <person name="Salcher M."/>
            <person name="Ghai R."/>
            <person name="Kavagutti S V."/>
        </authorList>
    </citation>
    <scope>NUCLEOTIDE SEQUENCE</scope>
</reference>
<keyword evidence="8" id="KW-0665">Pyrimidine biosynthesis</keyword>
<dbReference type="InterPro" id="IPR024920">
    <property type="entry name" value="Dihydroorotate_DH_1"/>
</dbReference>
<name>A0A6J7AM25_9ZZZZ</name>